<dbReference type="EMBL" id="BARS01032556">
    <property type="protein sequence ID" value="GAG16000.1"/>
    <property type="molecule type" value="Genomic_DNA"/>
</dbReference>
<dbReference type="AlphaFoldDB" id="X0VCG5"/>
<evidence type="ECO:0000313" key="1">
    <source>
        <dbReference type="EMBL" id="GAG16000.1"/>
    </source>
</evidence>
<comment type="caution">
    <text evidence="1">The sequence shown here is derived from an EMBL/GenBank/DDBJ whole genome shotgun (WGS) entry which is preliminary data.</text>
</comment>
<protein>
    <submittedName>
        <fullName evidence="1">Uncharacterized protein</fullName>
    </submittedName>
</protein>
<accession>X0VCG5</accession>
<sequence>PKEEPPKETPPEEKPLDEKAVVGILAETNLPESAKTYLAETEYENEESLKEAVIKHIEYLKAVTGSGKPFGHEGGATEATMTDEEYNTRYAAIMENVGVRTFG</sequence>
<proteinExistence type="predicted"/>
<organism evidence="1">
    <name type="scientific">marine sediment metagenome</name>
    <dbReference type="NCBI Taxonomy" id="412755"/>
    <lineage>
        <taxon>unclassified sequences</taxon>
        <taxon>metagenomes</taxon>
        <taxon>ecological metagenomes</taxon>
    </lineage>
</organism>
<feature type="non-terminal residue" evidence="1">
    <location>
        <position position="1"/>
    </location>
</feature>
<name>X0VCG5_9ZZZZ</name>
<gene>
    <name evidence="1" type="ORF">S01H1_50523</name>
</gene>
<reference evidence="1" key="1">
    <citation type="journal article" date="2014" name="Front. Microbiol.">
        <title>High frequency of phylogenetically diverse reductive dehalogenase-homologous genes in deep subseafloor sedimentary metagenomes.</title>
        <authorList>
            <person name="Kawai M."/>
            <person name="Futagami T."/>
            <person name="Toyoda A."/>
            <person name="Takaki Y."/>
            <person name="Nishi S."/>
            <person name="Hori S."/>
            <person name="Arai W."/>
            <person name="Tsubouchi T."/>
            <person name="Morono Y."/>
            <person name="Uchiyama I."/>
            <person name="Ito T."/>
            <person name="Fujiyama A."/>
            <person name="Inagaki F."/>
            <person name="Takami H."/>
        </authorList>
    </citation>
    <scope>NUCLEOTIDE SEQUENCE</scope>
    <source>
        <strain evidence="1">Expedition CK06-06</strain>
    </source>
</reference>